<proteinExistence type="predicted"/>
<reference evidence="2 3" key="1">
    <citation type="submission" date="2019-05" db="EMBL/GenBank/DDBJ databases">
        <title>Another draft genome of Portunus trituberculatus and its Hox gene families provides insights of decapod evolution.</title>
        <authorList>
            <person name="Jeong J.-H."/>
            <person name="Song I."/>
            <person name="Kim S."/>
            <person name="Choi T."/>
            <person name="Kim D."/>
            <person name="Ryu S."/>
            <person name="Kim W."/>
        </authorList>
    </citation>
    <scope>NUCLEOTIDE SEQUENCE [LARGE SCALE GENOMIC DNA]</scope>
    <source>
        <tissue evidence="2">Muscle</tissue>
    </source>
</reference>
<dbReference type="Proteomes" id="UP000324222">
    <property type="component" value="Unassembled WGS sequence"/>
</dbReference>
<evidence type="ECO:0000313" key="2">
    <source>
        <dbReference type="EMBL" id="MPC38291.1"/>
    </source>
</evidence>
<dbReference type="AlphaFoldDB" id="A0A5B7EUE2"/>
<evidence type="ECO:0000313" key="3">
    <source>
        <dbReference type="Proteomes" id="UP000324222"/>
    </source>
</evidence>
<protein>
    <submittedName>
        <fullName evidence="2">Uncharacterized protein</fullName>
    </submittedName>
</protein>
<evidence type="ECO:0000256" key="1">
    <source>
        <dbReference type="SAM" id="MobiDB-lite"/>
    </source>
</evidence>
<name>A0A5B7EUE2_PORTR</name>
<dbReference type="EMBL" id="VSRR010004032">
    <property type="protein sequence ID" value="MPC38291.1"/>
    <property type="molecule type" value="Genomic_DNA"/>
</dbReference>
<gene>
    <name evidence="2" type="ORF">E2C01_031798</name>
</gene>
<sequence>MCPSIEGVKVPDTTNMKKNKEYNMNRDSSASYITVNQ</sequence>
<feature type="region of interest" description="Disordered" evidence="1">
    <location>
        <begin position="1"/>
        <end position="37"/>
    </location>
</feature>
<organism evidence="2 3">
    <name type="scientific">Portunus trituberculatus</name>
    <name type="common">Swimming crab</name>
    <name type="synonym">Neptunus trituberculatus</name>
    <dbReference type="NCBI Taxonomy" id="210409"/>
    <lineage>
        <taxon>Eukaryota</taxon>
        <taxon>Metazoa</taxon>
        <taxon>Ecdysozoa</taxon>
        <taxon>Arthropoda</taxon>
        <taxon>Crustacea</taxon>
        <taxon>Multicrustacea</taxon>
        <taxon>Malacostraca</taxon>
        <taxon>Eumalacostraca</taxon>
        <taxon>Eucarida</taxon>
        <taxon>Decapoda</taxon>
        <taxon>Pleocyemata</taxon>
        <taxon>Brachyura</taxon>
        <taxon>Eubrachyura</taxon>
        <taxon>Portunoidea</taxon>
        <taxon>Portunidae</taxon>
        <taxon>Portuninae</taxon>
        <taxon>Portunus</taxon>
    </lineage>
</organism>
<accession>A0A5B7EUE2</accession>
<feature type="compositionally biased region" description="Polar residues" evidence="1">
    <location>
        <begin position="25"/>
        <end position="37"/>
    </location>
</feature>
<keyword evidence="3" id="KW-1185">Reference proteome</keyword>
<comment type="caution">
    <text evidence="2">The sequence shown here is derived from an EMBL/GenBank/DDBJ whole genome shotgun (WGS) entry which is preliminary data.</text>
</comment>